<reference evidence="1" key="1">
    <citation type="journal article" date="2014" name="Front. Microbiol.">
        <title>High frequency of phylogenetically diverse reductive dehalogenase-homologous genes in deep subseafloor sedimentary metagenomes.</title>
        <authorList>
            <person name="Kawai M."/>
            <person name="Futagami T."/>
            <person name="Toyoda A."/>
            <person name="Takaki Y."/>
            <person name="Nishi S."/>
            <person name="Hori S."/>
            <person name="Arai W."/>
            <person name="Tsubouchi T."/>
            <person name="Morono Y."/>
            <person name="Uchiyama I."/>
            <person name="Ito T."/>
            <person name="Fujiyama A."/>
            <person name="Inagaki F."/>
            <person name="Takami H."/>
        </authorList>
    </citation>
    <scope>NUCLEOTIDE SEQUENCE</scope>
    <source>
        <strain evidence="1">Expedition CK06-06</strain>
    </source>
</reference>
<name>X0TYA1_9ZZZZ</name>
<protein>
    <submittedName>
        <fullName evidence="1">Uncharacterized protein</fullName>
    </submittedName>
</protein>
<organism evidence="1">
    <name type="scientific">marine sediment metagenome</name>
    <dbReference type="NCBI Taxonomy" id="412755"/>
    <lineage>
        <taxon>unclassified sequences</taxon>
        <taxon>metagenomes</taxon>
        <taxon>ecological metagenomes</taxon>
    </lineage>
</organism>
<dbReference type="Gene3D" id="3.40.50.1820">
    <property type="entry name" value="alpha/beta hydrolase"/>
    <property type="match status" value="1"/>
</dbReference>
<accession>X0TYA1</accession>
<evidence type="ECO:0000313" key="1">
    <source>
        <dbReference type="EMBL" id="GAF98538.1"/>
    </source>
</evidence>
<feature type="non-terminal residue" evidence="1">
    <location>
        <position position="132"/>
    </location>
</feature>
<comment type="caution">
    <text evidence="1">The sequence shown here is derived from an EMBL/GenBank/DDBJ whole genome shotgun (WGS) entry which is preliminary data.</text>
</comment>
<dbReference type="EMBL" id="BARS01013649">
    <property type="protein sequence ID" value="GAF98538.1"/>
    <property type="molecule type" value="Genomic_DNA"/>
</dbReference>
<gene>
    <name evidence="1" type="ORF">S01H1_23562</name>
</gene>
<dbReference type="AlphaFoldDB" id="X0TYA1"/>
<dbReference type="InterPro" id="IPR029058">
    <property type="entry name" value="AB_hydrolase_fold"/>
</dbReference>
<sequence length="132" mass="15431">MNLKTLPARLMLRDRVRLACCACATVLLLSTQGRAQEKDFDDYPEHVVKYLGRLFDEEHRQYAFRDDYSGGVRKWRSDARPELRRLVGLEKIAASVGRHKPQVELDEPEDLGDYLRQRGTIETEPDVRIPFW</sequence>
<proteinExistence type="predicted"/>